<evidence type="ECO:0000256" key="1">
    <source>
        <dbReference type="SAM" id="Phobius"/>
    </source>
</evidence>
<evidence type="ECO:0008006" key="4">
    <source>
        <dbReference type="Google" id="ProtNLM"/>
    </source>
</evidence>
<accession>A0A1E5L9H2</accession>
<evidence type="ECO:0000313" key="2">
    <source>
        <dbReference type="EMBL" id="OEH86674.1"/>
    </source>
</evidence>
<keyword evidence="1" id="KW-0472">Membrane</keyword>
<dbReference type="AlphaFoldDB" id="A0A1E5L9H2"/>
<dbReference type="InterPro" id="IPR025576">
    <property type="entry name" value="YwiC"/>
</dbReference>
<feature type="transmembrane region" description="Helical" evidence="1">
    <location>
        <begin position="116"/>
        <end position="136"/>
    </location>
</feature>
<name>A0A1E5L9H2_9FIRM</name>
<evidence type="ECO:0000313" key="3">
    <source>
        <dbReference type="Proteomes" id="UP000095255"/>
    </source>
</evidence>
<reference evidence="2 3" key="1">
    <citation type="submission" date="2016-09" db="EMBL/GenBank/DDBJ databases">
        <title>Desulfuribacillus arsenicus sp. nov., an obligately anaerobic, dissimilatory arsenic- and antimonate-reducing bacterium isolated from anoxic sediments.</title>
        <authorList>
            <person name="Abin C.A."/>
            <person name="Hollibaugh J.T."/>
        </authorList>
    </citation>
    <scope>NUCLEOTIDE SEQUENCE [LARGE SCALE GENOMIC DNA]</scope>
    <source>
        <strain evidence="2 3">MLFW-2</strain>
    </source>
</reference>
<dbReference type="RefSeq" id="WP_069701040.1">
    <property type="nucleotide sequence ID" value="NZ_MJAT01000002.1"/>
</dbReference>
<feature type="transmembrane region" description="Helical" evidence="1">
    <location>
        <begin position="60"/>
        <end position="79"/>
    </location>
</feature>
<feature type="transmembrane region" description="Helical" evidence="1">
    <location>
        <begin position="217"/>
        <end position="239"/>
    </location>
</feature>
<feature type="transmembrane region" description="Helical" evidence="1">
    <location>
        <begin position="142"/>
        <end position="161"/>
    </location>
</feature>
<dbReference type="OrthoDB" id="2380563at2"/>
<gene>
    <name evidence="2" type="ORF">BHU72_10530</name>
</gene>
<protein>
    <recommendedName>
        <fullName evidence="4">YwiC-like protein</fullName>
    </recommendedName>
</protein>
<comment type="caution">
    <text evidence="2">The sequence shown here is derived from an EMBL/GenBank/DDBJ whole genome shotgun (WGS) entry which is preliminary data.</text>
</comment>
<dbReference type="EMBL" id="MJAT01000002">
    <property type="protein sequence ID" value="OEH86674.1"/>
    <property type="molecule type" value="Genomic_DNA"/>
</dbReference>
<feature type="transmembrane region" description="Helical" evidence="1">
    <location>
        <begin position="85"/>
        <end position="104"/>
    </location>
</feature>
<keyword evidence="1" id="KW-0812">Transmembrane</keyword>
<dbReference type="STRING" id="1390249.BHU72_10530"/>
<keyword evidence="1" id="KW-1133">Transmembrane helix</keyword>
<keyword evidence="3" id="KW-1185">Reference proteome</keyword>
<feature type="transmembrane region" description="Helical" evidence="1">
    <location>
        <begin position="31"/>
        <end position="48"/>
    </location>
</feature>
<sequence>MMLPREHGAWAMLIMPLILGSLLSGFTVGHALLFLGTVSLYLSIYPLTRIVKGERKNGDLYYRWFFIYLVFSIFFVVPLVWTHPWLMTLGIVLLPVVAVNIVNAKRNNERSLLNDFVAIIGMSIGGVAGVYINSAHEPNFQLMLYVWLLSVIYFMTSTFHVKTLIREKGNTKFKFISRMYHAVIIIFTALTLPYHWFLAFIPAIIKGLLPSKPQRPLVIGLVELAHAMIFVILIVYLYYR</sequence>
<feature type="transmembrane region" description="Helical" evidence="1">
    <location>
        <begin position="182"/>
        <end position="205"/>
    </location>
</feature>
<organism evidence="2 3">
    <name type="scientific">Desulfuribacillus stibiiarsenatis</name>
    <dbReference type="NCBI Taxonomy" id="1390249"/>
    <lineage>
        <taxon>Bacteria</taxon>
        <taxon>Bacillati</taxon>
        <taxon>Bacillota</taxon>
        <taxon>Desulfuribacillia</taxon>
        <taxon>Desulfuribacillales</taxon>
        <taxon>Desulfuribacillaceae</taxon>
        <taxon>Desulfuribacillus</taxon>
    </lineage>
</organism>
<proteinExistence type="predicted"/>
<dbReference type="Proteomes" id="UP000095255">
    <property type="component" value="Unassembled WGS sequence"/>
</dbReference>
<dbReference type="Pfam" id="PF14256">
    <property type="entry name" value="YwiC"/>
    <property type="match status" value="1"/>
</dbReference>